<protein>
    <recommendedName>
        <fullName evidence="3">DUF4157 domain-containing protein</fullName>
    </recommendedName>
</protein>
<dbReference type="Proteomes" id="UP001055247">
    <property type="component" value="Unassembled WGS sequence"/>
</dbReference>
<keyword evidence="2" id="KW-1185">Reference proteome</keyword>
<evidence type="ECO:0000313" key="2">
    <source>
        <dbReference type="Proteomes" id="UP001055247"/>
    </source>
</evidence>
<name>A0AAV4ZSY4_9HYPH</name>
<reference evidence="1" key="2">
    <citation type="submission" date="2021-08" db="EMBL/GenBank/DDBJ databases">
        <authorList>
            <person name="Tani A."/>
            <person name="Ola A."/>
            <person name="Ogura Y."/>
            <person name="Katsura K."/>
            <person name="Hayashi T."/>
        </authorList>
    </citation>
    <scope>NUCLEOTIDE SEQUENCE</scope>
    <source>
        <strain evidence="1">DSM 16372</strain>
    </source>
</reference>
<organism evidence="1 2">
    <name type="scientific">Methylobacterium hispanicum</name>
    <dbReference type="NCBI Taxonomy" id="270350"/>
    <lineage>
        <taxon>Bacteria</taxon>
        <taxon>Pseudomonadati</taxon>
        <taxon>Pseudomonadota</taxon>
        <taxon>Alphaproteobacteria</taxon>
        <taxon>Hyphomicrobiales</taxon>
        <taxon>Methylobacteriaceae</taxon>
        <taxon>Methylobacterium</taxon>
    </lineage>
</organism>
<proteinExistence type="predicted"/>
<evidence type="ECO:0008006" key="3">
    <source>
        <dbReference type="Google" id="ProtNLM"/>
    </source>
</evidence>
<reference evidence="1" key="1">
    <citation type="journal article" date="2016" name="Front. Microbiol.">
        <title>Genome Sequence of the Piezophilic, Mesophilic Sulfate-Reducing Bacterium Desulfovibrio indicus J2T.</title>
        <authorList>
            <person name="Cao J."/>
            <person name="Maignien L."/>
            <person name="Shao Z."/>
            <person name="Alain K."/>
            <person name="Jebbar M."/>
        </authorList>
    </citation>
    <scope>NUCLEOTIDE SEQUENCE</scope>
    <source>
        <strain evidence="1">DSM 16372</strain>
    </source>
</reference>
<evidence type="ECO:0000313" key="1">
    <source>
        <dbReference type="EMBL" id="GJD91597.1"/>
    </source>
</evidence>
<gene>
    <name evidence="1" type="ORF">BHAOGJBA_5145</name>
</gene>
<dbReference type="RefSeq" id="WP_238231592.1">
    <property type="nucleotide sequence ID" value="NZ_BPQO01000029.1"/>
</dbReference>
<sequence length="157" mass="17654">MSSADYQQQRVYDYEAEAVEPIAHFLLSRDDIRALVDRMCRLTGTPVPDVRFLGSTTIPCKAVIGPGVYRLDIADWGRTPPIVLHETAHLAQFADPEGRRELMAGVHHGPVFVRLAIDIYSTFLTVETEVLERLASLHKVSFAARRAKTTNFTQVQF</sequence>
<dbReference type="EMBL" id="BPQO01000029">
    <property type="protein sequence ID" value="GJD91597.1"/>
    <property type="molecule type" value="Genomic_DNA"/>
</dbReference>
<accession>A0AAV4ZSY4</accession>
<dbReference type="AlphaFoldDB" id="A0AAV4ZSY4"/>
<comment type="caution">
    <text evidence="1">The sequence shown here is derived from an EMBL/GenBank/DDBJ whole genome shotgun (WGS) entry which is preliminary data.</text>
</comment>